<dbReference type="EMBL" id="BARW01001149">
    <property type="protein sequence ID" value="GAI72322.1"/>
    <property type="molecule type" value="Genomic_DNA"/>
</dbReference>
<dbReference type="InterPro" id="IPR032675">
    <property type="entry name" value="LRR_dom_sf"/>
</dbReference>
<evidence type="ECO:0000256" key="2">
    <source>
        <dbReference type="ARBA" id="ARBA00022737"/>
    </source>
</evidence>
<gene>
    <name evidence="3" type="ORF">S12H4_03906</name>
</gene>
<dbReference type="PANTHER" id="PTHR48051">
    <property type="match status" value="1"/>
</dbReference>
<sequence length="102" mass="11652">MTLPEEELKFLEYLEKLIGVPIPEVPELQSYTFGYTIKDNHVEGLSLFSCRLTIIPEKITTLTYLKTLLVRGNKLKVIPEELCFISALNTLDLSENKLVKLP</sequence>
<dbReference type="SUPFAM" id="SSF52058">
    <property type="entry name" value="L domain-like"/>
    <property type="match status" value="1"/>
</dbReference>
<evidence type="ECO:0000256" key="1">
    <source>
        <dbReference type="ARBA" id="ARBA00022614"/>
    </source>
</evidence>
<proteinExistence type="predicted"/>
<dbReference type="AlphaFoldDB" id="X1QUR5"/>
<name>X1QUR5_9ZZZZ</name>
<reference evidence="3" key="1">
    <citation type="journal article" date="2014" name="Front. Microbiol.">
        <title>High frequency of phylogenetically diverse reductive dehalogenase-homologous genes in deep subseafloor sedimentary metagenomes.</title>
        <authorList>
            <person name="Kawai M."/>
            <person name="Futagami T."/>
            <person name="Toyoda A."/>
            <person name="Takaki Y."/>
            <person name="Nishi S."/>
            <person name="Hori S."/>
            <person name="Arai W."/>
            <person name="Tsubouchi T."/>
            <person name="Morono Y."/>
            <person name="Uchiyama I."/>
            <person name="Ito T."/>
            <person name="Fujiyama A."/>
            <person name="Inagaki F."/>
            <person name="Takami H."/>
        </authorList>
    </citation>
    <scope>NUCLEOTIDE SEQUENCE</scope>
    <source>
        <strain evidence="3">Expedition CK06-06</strain>
    </source>
</reference>
<evidence type="ECO:0000313" key="3">
    <source>
        <dbReference type="EMBL" id="GAI72322.1"/>
    </source>
</evidence>
<dbReference type="Gene3D" id="3.80.10.10">
    <property type="entry name" value="Ribonuclease Inhibitor"/>
    <property type="match status" value="1"/>
</dbReference>
<accession>X1QUR5</accession>
<dbReference type="GO" id="GO:0005737">
    <property type="term" value="C:cytoplasm"/>
    <property type="evidence" value="ECO:0007669"/>
    <property type="project" value="TreeGrafter"/>
</dbReference>
<comment type="caution">
    <text evidence="3">The sequence shown here is derived from an EMBL/GenBank/DDBJ whole genome shotgun (WGS) entry which is preliminary data.</text>
</comment>
<dbReference type="PANTHER" id="PTHR48051:SF54">
    <property type="entry name" value="LEUCINE-RICH REPEAT-CONTAINING PROTEIN"/>
    <property type="match status" value="1"/>
</dbReference>
<organism evidence="3">
    <name type="scientific">marine sediment metagenome</name>
    <dbReference type="NCBI Taxonomy" id="412755"/>
    <lineage>
        <taxon>unclassified sequences</taxon>
        <taxon>metagenomes</taxon>
        <taxon>ecological metagenomes</taxon>
    </lineage>
</organism>
<protein>
    <recommendedName>
        <fullName evidence="4">Leucine-rich repeat domain-containing protein</fullName>
    </recommendedName>
</protein>
<feature type="non-terminal residue" evidence="3">
    <location>
        <position position="102"/>
    </location>
</feature>
<keyword evidence="2" id="KW-0677">Repeat</keyword>
<keyword evidence="1" id="KW-0433">Leucine-rich repeat</keyword>
<evidence type="ECO:0008006" key="4">
    <source>
        <dbReference type="Google" id="ProtNLM"/>
    </source>
</evidence>
<dbReference type="InterPro" id="IPR050216">
    <property type="entry name" value="LRR_domain-containing"/>
</dbReference>